<organism evidence="1 2">
    <name type="scientific">Streptomyces turgidiscabies</name>
    <dbReference type="NCBI Taxonomy" id="85558"/>
    <lineage>
        <taxon>Bacteria</taxon>
        <taxon>Bacillati</taxon>
        <taxon>Actinomycetota</taxon>
        <taxon>Actinomycetes</taxon>
        <taxon>Kitasatosporales</taxon>
        <taxon>Streptomycetaceae</taxon>
        <taxon>Streptomyces</taxon>
    </lineage>
</organism>
<reference evidence="1 2" key="1">
    <citation type="submission" date="2023-07" db="EMBL/GenBank/DDBJ databases">
        <title>Comparative genomics of wheat-associated soil bacteria to identify genetic determinants of phenazine resistance.</title>
        <authorList>
            <person name="Mouncey N."/>
        </authorList>
    </citation>
    <scope>NUCLEOTIDE SEQUENCE [LARGE SCALE GENOMIC DNA]</scope>
    <source>
        <strain evidence="1 2">W2I16</strain>
    </source>
</reference>
<comment type="caution">
    <text evidence="1">The sequence shown here is derived from an EMBL/GenBank/DDBJ whole genome shotgun (WGS) entry which is preliminary data.</text>
</comment>
<name>A0ABU0RLT0_9ACTN</name>
<proteinExistence type="predicted"/>
<evidence type="ECO:0000313" key="1">
    <source>
        <dbReference type="EMBL" id="MDQ0932949.1"/>
    </source>
</evidence>
<dbReference type="Proteomes" id="UP001223072">
    <property type="component" value="Unassembled WGS sequence"/>
</dbReference>
<dbReference type="EMBL" id="JAUSZS010000003">
    <property type="protein sequence ID" value="MDQ0932949.1"/>
    <property type="molecule type" value="Genomic_DNA"/>
</dbReference>
<evidence type="ECO:0000313" key="2">
    <source>
        <dbReference type="Proteomes" id="UP001223072"/>
    </source>
</evidence>
<sequence>MAALIRLGYPWDPELMAPYAELIHQVARRDLDYLETHASDAERVETAVAATVLFEPVLTALHRLAQEEESARRYGL</sequence>
<protein>
    <submittedName>
        <fullName evidence="1">Uncharacterized protein</fullName>
    </submittedName>
</protein>
<gene>
    <name evidence="1" type="ORF">QFZ49_002879</name>
</gene>
<keyword evidence="2" id="KW-1185">Reference proteome</keyword>
<accession>A0ABU0RLT0</accession>